<sequence length="496" mass="53568">MALFAVVICAVLLLLPAGSDAEPEVLYDDQVNLTPGTTVYCTPNSGIRYCIDNMSLYGALATSAAERGLIFSVEDRSWNPRLHSQVVSEIAGYRETEGMEWNCTVNGEPVLLSSAEDGICSHILKDGDDVIVFYGKKGSGSDEAGALLRLRVHSLSGHGDATETWNLALKGVSETSTGPGMYASALRCHGEAYTDADGAVWSGVPVWFYIGLVDGEESPHHPMLSSHLAASGYLVRFAAADGTTLTLNSTDLVRNNDYLLAYMKDEEILSGDPTLGPLVLTGAGMDGQIFGGVTVIDLIGFEKPPAPPEVRIVRYARDGVTTVSETAVNTSWMGKHLEVLGHETNPYRFQGPTFDPEDLWNPDENKNLVKIEDAVLGTRLSDLCDLIGGMAPGEEVRLTASDGYVTELAYENLYEPTPRQGEAVLTWWSAGAGYAPAYRDGPRLFFLAPDHTFGNEDMRLCLKNTSWTHYWTEGVQYPSAAGVSVRGVVEVAILPA</sequence>
<organism evidence="1 2">
    <name type="scientific">Methanofollis formosanus</name>
    <dbReference type="NCBI Taxonomy" id="299308"/>
    <lineage>
        <taxon>Archaea</taxon>
        <taxon>Methanobacteriati</taxon>
        <taxon>Methanobacteriota</taxon>
        <taxon>Stenosarchaea group</taxon>
        <taxon>Methanomicrobia</taxon>
        <taxon>Methanomicrobiales</taxon>
        <taxon>Methanomicrobiaceae</taxon>
        <taxon>Methanofollis</taxon>
    </lineage>
</organism>
<accession>A0A8G1EGV7</accession>
<keyword evidence="2" id="KW-1185">Reference proteome</keyword>
<dbReference type="KEGG" id="mfk:E2N92_07725"/>
<name>A0A8G1EGV7_9EURY</name>
<dbReference type="AlphaFoldDB" id="A0A8G1EGV7"/>
<evidence type="ECO:0000313" key="2">
    <source>
        <dbReference type="Proteomes" id="UP000826709"/>
    </source>
</evidence>
<evidence type="ECO:0008006" key="3">
    <source>
        <dbReference type="Google" id="ProtNLM"/>
    </source>
</evidence>
<dbReference type="EMBL" id="CP037968">
    <property type="protein sequence ID" value="QYZ79322.1"/>
    <property type="molecule type" value="Genomic_DNA"/>
</dbReference>
<reference evidence="1" key="1">
    <citation type="journal article" date="2005" name="Int. J. Syst. Evol. Microbiol.">
        <title>Methanofollis formosanus sp. nov., isolated from a fish pond.</title>
        <authorList>
            <person name="Wu S.Y."/>
            <person name="Chen S.C."/>
            <person name="Lai M.C."/>
        </authorList>
    </citation>
    <scope>NUCLEOTIDE SEQUENCE</scope>
    <source>
        <strain evidence="1">ML15</strain>
    </source>
</reference>
<gene>
    <name evidence="1" type="ORF">E2N92_07725</name>
</gene>
<proteinExistence type="predicted"/>
<reference evidence="1" key="2">
    <citation type="submission" date="2019-03" db="EMBL/GenBank/DDBJ databases">
        <authorList>
            <person name="Chen S.-C."/>
            <person name="Wu S.-Y."/>
            <person name="Lai M.-C."/>
        </authorList>
    </citation>
    <scope>NUCLEOTIDE SEQUENCE</scope>
    <source>
        <strain evidence="1">ML15</strain>
    </source>
</reference>
<dbReference type="OrthoDB" id="112236at2157"/>
<dbReference type="Proteomes" id="UP000826709">
    <property type="component" value="Chromosome"/>
</dbReference>
<dbReference type="RefSeq" id="WP_220680627.1">
    <property type="nucleotide sequence ID" value="NZ_CP037968.1"/>
</dbReference>
<evidence type="ECO:0000313" key="1">
    <source>
        <dbReference type="EMBL" id="QYZ79322.1"/>
    </source>
</evidence>
<protein>
    <recommendedName>
        <fullName evidence="3">DUF4430 domain-containing protein</fullName>
    </recommendedName>
</protein>